<dbReference type="PANTHER" id="PTHR34235:SF1">
    <property type="entry name" value="SLR0416 PROTEIN"/>
    <property type="match status" value="1"/>
</dbReference>
<accession>A0A3N6PT78</accession>
<comment type="caution">
    <text evidence="1">The sequence shown here is derived from an EMBL/GenBank/DDBJ whole genome shotgun (WGS) entry which is preliminary data.</text>
</comment>
<keyword evidence="2" id="KW-1185">Reference proteome</keyword>
<name>A0A3N6PT78_9CYAN</name>
<organism evidence="1 2">
    <name type="scientific">Okeania hirsuta</name>
    <dbReference type="NCBI Taxonomy" id="1458930"/>
    <lineage>
        <taxon>Bacteria</taxon>
        <taxon>Bacillati</taxon>
        <taxon>Cyanobacteriota</taxon>
        <taxon>Cyanophyceae</taxon>
        <taxon>Oscillatoriophycideae</taxon>
        <taxon>Oscillatoriales</taxon>
        <taxon>Microcoleaceae</taxon>
        <taxon>Okeania</taxon>
    </lineage>
</organism>
<reference evidence="1 2" key="1">
    <citation type="journal article" date="2018" name="ACS Chem. Biol.">
        <title>Ketoreductase domain dysfunction expands chemodiversity: malyngamide biosynthesis in the cyanobacterium Okeania hirsuta.</title>
        <authorList>
            <person name="Moss N.A."/>
            <person name="Leao T."/>
            <person name="Rankin M."/>
            <person name="McCullough T.M."/>
            <person name="Qu P."/>
            <person name="Korobeynikov A."/>
            <person name="Smith J.L."/>
            <person name="Gerwick L."/>
            <person name="Gerwick W.H."/>
        </authorList>
    </citation>
    <scope>NUCLEOTIDE SEQUENCE [LARGE SCALE GENOMIC DNA]</scope>
    <source>
        <strain evidence="1 2">PAB10Feb10-1</strain>
    </source>
</reference>
<dbReference type="AlphaFoldDB" id="A0A3N6PT78"/>
<sequence>MTTQELIDLRTCIMEGRNHDALAIVDELDAMSKKDIIRKIKSYLIVMLIHLIKNQVEGRLTNSWAASVRNAIIEIQDLNLKPNQTSYFIKENEWEEMLENAIERAIRDASTEVENGAYSPFKLEEMVDKNSVIATAKSFLALTYSCSAKDLLAVIDDNLALLPGGEDWKFGRRNK</sequence>
<evidence type="ECO:0000313" key="2">
    <source>
        <dbReference type="Proteomes" id="UP000269154"/>
    </source>
</evidence>
<dbReference type="RefSeq" id="WP_124145473.1">
    <property type="nucleotide sequence ID" value="NZ_CAWOKI010000089.1"/>
</dbReference>
<protein>
    <submittedName>
        <fullName evidence="1">DUF29 family protein</fullName>
    </submittedName>
</protein>
<dbReference type="Proteomes" id="UP000269154">
    <property type="component" value="Unassembled WGS sequence"/>
</dbReference>
<dbReference type="InterPro" id="IPR002636">
    <property type="entry name" value="DUF29"/>
</dbReference>
<evidence type="ECO:0000313" key="1">
    <source>
        <dbReference type="EMBL" id="RQH42180.1"/>
    </source>
</evidence>
<dbReference type="EMBL" id="RCBY01000079">
    <property type="protein sequence ID" value="RQH42180.1"/>
    <property type="molecule type" value="Genomic_DNA"/>
</dbReference>
<dbReference type="OrthoDB" id="495351at2"/>
<proteinExistence type="predicted"/>
<dbReference type="PANTHER" id="PTHR34235">
    <property type="entry name" value="SLR1203 PROTEIN-RELATED"/>
    <property type="match status" value="1"/>
</dbReference>
<dbReference type="Gene3D" id="1.20.1220.20">
    <property type="entry name" value="Uncharcterised protein PF01724"/>
    <property type="match status" value="1"/>
</dbReference>
<gene>
    <name evidence="1" type="ORF">D5R40_15335</name>
</gene>
<dbReference type="Pfam" id="PF01724">
    <property type="entry name" value="DUF29"/>
    <property type="match status" value="1"/>
</dbReference>